<comment type="caution">
    <text evidence="2">The sequence shown here is derived from an EMBL/GenBank/DDBJ whole genome shotgun (WGS) entry which is preliminary data.</text>
</comment>
<organism evidence="2 3">
    <name type="scientific">Saccharopolyspora oryzae</name>
    <dbReference type="NCBI Taxonomy" id="2997343"/>
    <lineage>
        <taxon>Bacteria</taxon>
        <taxon>Bacillati</taxon>
        <taxon>Actinomycetota</taxon>
        <taxon>Actinomycetes</taxon>
        <taxon>Pseudonocardiales</taxon>
        <taxon>Pseudonocardiaceae</taxon>
        <taxon>Saccharopolyspora</taxon>
    </lineage>
</organism>
<evidence type="ECO:0000256" key="1">
    <source>
        <dbReference type="SAM" id="MobiDB-lite"/>
    </source>
</evidence>
<accession>A0ABT4V3W8</accession>
<name>A0ABT4V3W8_9PSEU</name>
<evidence type="ECO:0000313" key="3">
    <source>
        <dbReference type="Proteomes" id="UP001210380"/>
    </source>
</evidence>
<gene>
    <name evidence="2" type="ORF">OU415_24705</name>
</gene>
<dbReference type="EMBL" id="JAQGLA010000050">
    <property type="protein sequence ID" value="MDA3628656.1"/>
    <property type="molecule type" value="Genomic_DNA"/>
</dbReference>
<sequence length="141" mass="15799">MRTRELVRIAEIEQLLPAPWTAMEVREFDDRKVCSSADQPTFMVELWSWEVGERNPLRGLACCTYTLTSCDVLEALAWCREKQPNPGCFVLHAATWTNHGYLETLWLAGEAPQSTGTEQASATATFEALPSLPRSGRRPNG</sequence>
<protein>
    <submittedName>
        <fullName evidence="2">Uncharacterized protein</fullName>
    </submittedName>
</protein>
<feature type="region of interest" description="Disordered" evidence="1">
    <location>
        <begin position="113"/>
        <end position="141"/>
    </location>
</feature>
<reference evidence="2 3" key="1">
    <citation type="submission" date="2022-11" db="EMBL/GenBank/DDBJ databases">
        <title>Draft genome sequence of Saccharopolyspora sp. WRP15-2 isolated from rhizosphere soils of wild rice in Thailand.</title>
        <authorList>
            <person name="Duangmal K."/>
            <person name="Kammanee S."/>
            <person name="Muangham S."/>
        </authorList>
    </citation>
    <scope>NUCLEOTIDE SEQUENCE [LARGE SCALE GENOMIC DNA]</scope>
    <source>
        <strain evidence="2 3">WRP15-2</strain>
    </source>
</reference>
<keyword evidence="3" id="KW-1185">Reference proteome</keyword>
<evidence type="ECO:0000313" key="2">
    <source>
        <dbReference type="EMBL" id="MDA3628656.1"/>
    </source>
</evidence>
<dbReference type="RefSeq" id="WP_270951562.1">
    <property type="nucleotide sequence ID" value="NZ_JAQGLA010000050.1"/>
</dbReference>
<feature type="compositionally biased region" description="Polar residues" evidence="1">
    <location>
        <begin position="113"/>
        <end position="124"/>
    </location>
</feature>
<dbReference type="Proteomes" id="UP001210380">
    <property type="component" value="Unassembled WGS sequence"/>
</dbReference>
<proteinExistence type="predicted"/>